<evidence type="ECO:0000256" key="2">
    <source>
        <dbReference type="ARBA" id="ARBA00022605"/>
    </source>
</evidence>
<proteinExistence type="inferred from homology"/>
<dbReference type="EC" id="2.3.1.30" evidence="7"/>
<dbReference type="NCBIfam" id="TIGR01172">
    <property type="entry name" value="cysE"/>
    <property type="match status" value="1"/>
</dbReference>
<evidence type="ECO:0000256" key="7">
    <source>
        <dbReference type="PIRNR" id="PIRNR000441"/>
    </source>
</evidence>
<dbReference type="GO" id="GO:0009001">
    <property type="term" value="F:serine O-acetyltransferase activity"/>
    <property type="evidence" value="ECO:0007669"/>
    <property type="project" value="UniProtKB-EC"/>
</dbReference>
<evidence type="ECO:0000256" key="4">
    <source>
        <dbReference type="ARBA" id="ARBA00022737"/>
    </source>
</evidence>
<dbReference type="SUPFAM" id="SSF51161">
    <property type="entry name" value="Trimeric LpxA-like enzymes"/>
    <property type="match status" value="1"/>
</dbReference>
<dbReference type="InterPro" id="IPR045304">
    <property type="entry name" value="LbH_SAT"/>
</dbReference>
<comment type="catalytic activity">
    <reaction evidence="6 7">
        <text>L-serine + acetyl-CoA = O-acetyl-L-serine + CoA</text>
        <dbReference type="Rhea" id="RHEA:24560"/>
        <dbReference type="ChEBI" id="CHEBI:33384"/>
        <dbReference type="ChEBI" id="CHEBI:57287"/>
        <dbReference type="ChEBI" id="CHEBI:57288"/>
        <dbReference type="ChEBI" id="CHEBI:58340"/>
        <dbReference type="EC" id="2.3.1.30"/>
    </reaction>
</comment>
<dbReference type="CDD" id="cd03354">
    <property type="entry name" value="LbH_SAT"/>
    <property type="match status" value="1"/>
</dbReference>
<evidence type="ECO:0000256" key="3">
    <source>
        <dbReference type="ARBA" id="ARBA00022679"/>
    </source>
</evidence>
<evidence type="ECO:0000313" key="10">
    <source>
        <dbReference type="Proteomes" id="UP001596456"/>
    </source>
</evidence>
<keyword evidence="10" id="KW-1185">Reference proteome</keyword>
<dbReference type="Pfam" id="PF00132">
    <property type="entry name" value="Hexapep"/>
    <property type="match status" value="1"/>
</dbReference>
<dbReference type="InterPro" id="IPR053376">
    <property type="entry name" value="Serine_acetyltransferase"/>
</dbReference>
<gene>
    <name evidence="9" type="primary">cysE</name>
    <name evidence="9" type="ORF">ACFQPS_14900</name>
</gene>
<sequence>MFKRLREEIDAVIARDPAARSRLEVALCYPGLHAILLHRIAHRVWTAEWRLLGRFISHLARFLTGIEIHPGARIGRHFFIDHGMGVVIGETAVVGDNVHLYHAVTLGGTSLEKGKRHPTIQDGVIIGAGAKVLGNITVGAGARIGSNAVVVADVPAGVTVVGIPARQVMPRAKAVAQDFLAYGTPCGDIPDPVARALNGLLDQVHGLRQRVEELERDRLADDGSAPGPVPTNGGEDRRNYREGTGPA</sequence>
<dbReference type="PIRSF" id="PIRSF000441">
    <property type="entry name" value="CysE"/>
    <property type="match status" value="1"/>
</dbReference>
<dbReference type="RefSeq" id="WP_377360013.1">
    <property type="nucleotide sequence ID" value="NZ_JBHTCM010000016.1"/>
</dbReference>
<dbReference type="NCBIfam" id="NF041874">
    <property type="entry name" value="EPS_EpsC"/>
    <property type="match status" value="1"/>
</dbReference>
<feature type="region of interest" description="Disordered" evidence="8">
    <location>
        <begin position="215"/>
        <end position="247"/>
    </location>
</feature>
<accession>A0ABW2KZN7</accession>
<dbReference type="PROSITE" id="PS00101">
    <property type="entry name" value="HEXAPEP_TRANSFERASES"/>
    <property type="match status" value="1"/>
</dbReference>
<dbReference type="InterPro" id="IPR042122">
    <property type="entry name" value="Ser_AcTrfase_N_sf"/>
</dbReference>
<dbReference type="Gene3D" id="1.10.3130.10">
    <property type="entry name" value="serine acetyltransferase, domain 1"/>
    <property type="match status" value="1"/>
</dbReference>
<dbReference type="InterPro" id="IPR011004">
    <property type="entry name" value="Trimer_LpxA-like_sf"/>
</dbReference>
<keyword evidence="4" id="KW-0677">Repeat</keyword>
<organism evidence="9 10">
    <name type="scientific">Rhodocista pekingensis</name>
    <dbReference type="NCBI Taxonomy" id="201185"/>
    <lineage>
        <taxon>Bacteria</taxon>
        <taxon>Pseudomonadati</taxon>
        <taxon>Pseudomonadota</taxon>
        <taxon>Alphaproteobacteria</taxon>
        <taxon>Rhodospirillales</taxon>
        <taxon>Azospirillaceae</taxon>
        <taxon>Rhodocista</taxon>
    </lineage>
</organism>
<dbReference type="Gene3D" id="2.160.10.10">
    <property type="entry name" value="Hexapeptide repeat proteins"/>
    <property type="match status" value="1"/>
</dbReference>
<keyword evidence="3 7" id="KW-0808">Transferase</keyword>
<evidence type="ECO:0000256" key="8">
    <source>
        <dbReference type="SAM" id="MobiDB-lite"/>
    </source>
</evidence>
<dbReference type="PANTHER" id="PTHR42811">
    <property type="entry name" value="SERINE ACETYLTRANSFERASE"/>
    <property type="match status" value="1"/>
</dbReference>
<dbReference type="InterPro" id="IPR005881">
    <property type="entry name" value="Ser_O-AcTrfase"/>
</dbReference>
<dbReference type="InterPro" id="IPR018357">
    <property type="entry name" value="Hexapep_transf_CS"/>
</dbReference>
<evidence type="ECO:0000256" key="5">
    <source>
        <dbReference type="ARBA" id="ARBA00023315"/>
    </source>
</evidence>
<reference evidence="10" key="1">
    <citation type="journal article" date="2019" name="Int. J. Syst. Evol. Microbiol.">
        <title>The Global Catalogue of Microorganisms (GCM) 10K type strain sequencing project: providing services to taxonomists for standard genome sequencing and annotation.</title>
        <authorList>
            <consortium name="The Broad Institute Genomics Platform"/>
            <consortium name="The Broad Institute Genome Sequencing Center for Infectious Disease"/>
            <person name="Wu L."/>
            <person name="Ma J."/>
        </authorList>
    </citation>
    <scope>NUCLEOTIDE SEQUENCE [LARGE SCALE GENOMIC DNA]</scope>
    <source>
        <strain evidence="10">CGMCC 1.16275</strain>
    </source>
</reference>
<evidence type="ECO:0000256" key="6">
    <source>
        <dbReference type="ARBA" id="ARBA00049486"/>
    </source>
</evidence>
<keyword evidence="2" id="KW-0028">Amino-acid biosynthesis</keyword>
<comment type="caution">
    <text evidence="9">The sequence shown here is derived from an EMBL/GenBank/DDBJ whole genome shotgun (WGS) entry which is preliminary data.</text>
</comment>
<protein>
    <recommendedName>
        <fullName evidence="7">Serine acetyltransferase</fullName>
        <ecNumber evidence="7">2.3.1.30</ecNumber>
    </recommendedName>
</protein>
<name>A0ABW2KZN7_9PROT</name>
<evidence type="ECO:0000256" key="1">
    <source>
        <dbReference type="ARBA" id="ARBA00007274"/>
    </source>
</evidence>
<dbReference type="Proteomes" id="UP001596456">
    <property type="component" value="Unassembled WGS sequence"/>
</dbReference>
<keyword evidence="5 7" id="KW-0012">Acyltransferase</keyword>
<comment type="similarity">
    <text evidence="1 7">Belongs to the transferase hexapeptide repeat family.</text>
</comment>
<evidence type="ECO:0000313" key="9">
    <source>
        <dbReference type="EMBL" id="MFC7334455.1"/>
    </source>
</evidence>
<dbReference type="InterPro" id="IPR001451">
    <property type="entry name" value="Hexapep"/>
</dbReference>
<dbReference type="EMBL" id="JBHTCM010000016">
    <property type="protein sequence ID" value="MFC7334455.1"/>
    <property type="molecule type" value="Genomic_DNA"/>
</dbReference>